<dbReference type="InterPro" id="IPR010994">
    <property type="entry name" value="RuvA_2-like"/>
</dbReference>
<protein>
    <submittedName>
        <fullName evidence="2">Competence protein ComEA</fullName>
    </submittedName>
</protein>
<feature type="domain" description="Helix-hairpin-helix DNA-binding motif class 1" evidence="1">
    <location>
        <begin position="102"/>
        <end position="121"/>
    </location>
</feature>
<gene>
    <name evidence="2" type="ORF">B5E91_06220</name>
</gene>
<reference evidence="3" key="1">
    <citation type="submission" date="2017-04" db="EMBL/GenBank/DDBJ databases">
        <title>Function of individual gut microbiota members based on whole genome sequencing of pure cultures obtained from chicken caecum.</title>
        <authorList>
            <person name="Medvecky M."/>
            <person name="Cejkova D."/>
            <person name="Polansky O."/>
            <person name="Karasova D."/>
            <person name="Kubasova T."/>
            <person name="Cizek A."/>
            <person name="Rychlik I."/>
        </authorList>
    </citation>
    <scope>NUCLEOTIDE SEQUENCE [LARGE SCALE GENOMIC DNA]</scope>
    <source>
        <strain evidence="3">An149</strain>
    </source>
</reference>
<feature type="domain" description="Helix-hairpin-helix DNA-binding motif class 1" evidence="1">
    <location>
        <begin position="131"/>
        <end position="150"/>
    </location>
</feature>
<dbReference type="RefSeq" id="WP_087256109.1">
    <property type="nucleotide sequence ID" value="NZ_CAMMFM010000040.1"/>
</dbReference>
<dbReference type="AlphaFoldDB" id="A0A1Y4EKI0"/>
<organism evidence="2 3">
    <name type="scientific">Thomasclavelia spiroformis</name>
    <dbReference type="NCBI Taxonomy" id="29348"/>
    <lineage>
        <taxon>Bacteria</taxon>
        <taxon>Bacillati</taxon>
        <taxon>Bacillota</taxon>
        <taxon>Erysipelotrichia</taxon>
        <taxon>Erysipelotrichales</taxon>
        <taxon>Coprobacillaceae</taxon>
        <taxon>Thomasclavelia</taxon>
    </lineage>
</organism>
<dbReference type="GO" id="GO:0003677">
    <property type="term" value="F:DNA binding"/>
    <property type="evidence" value="ECO:0007669"/>
    <property type="project" value="InterPro"/>
</dbReference>
<dbReference type="Pfam" id="PF12836">
    <property type="entry name" value="HHH_3"/>
    <property type="match status" value="1"/>
</dbReference>
<dbReference type="InterPro" id="IPR003583">
    <property type="entry name" value="Hlx-hairpin-Hlx_DNA-bd_motif"/>
</dbReference>
<dbReference type="SMART" id="SM00278">
    <property type="entry name" value="HhH1"/>
    <property type="match status" value="2"/>
</dbReference>
<evidence type="ECO:0000313" key="2">
    <source>
        <dbReference type="EMBL" id="OUQ05244.1"/>
    </source>
</evidence>
<dbReference type="PANTHER" id="PTHR21180:SF32">
    <property type="entry name" value="ENDONUCLEASE_EXONUCLEASE_PHOSPHATASE FAMILY DOMAIN-CONTAINING PROTEIN 1"/>
    <property type="match status" value="1"/>
</dbReference>
<dbReference type="SUPFAM" id="SSF47781">
    <property type="entry name" value="RuvA domain 2-like"/>
    <property type="match status" value="1"/>
</dbReference>
<evidence type="ECO:0000313" key="3">
    <source>
        <dbReference type="Proteomes" id="UP000196258"/>
    </source>
</evidence>
<sequence>MMKKHEIIGLFLLMIVSTLYSFSMPETTVDKIENDLKIVISVEGKYNQELTFDRVPTIEEVFKKLKVENVYGFDNKTVLATRTVFYIPEGENLISLNNASKEQLMTIKGIGDKTADKIIEYRQKQRFNMIEDIKNISGIGDKTYLRIRSLLCL</sequence>
<dbReference type="Proteomes" id="UP000196258">
    <property type="component" value="Unassembled WGS sequence"/>
</dbReference>
<dbReference type="EMBL" id="NFLB01000006">
    <property type="protein sequence ID" value="OUQ05244.1"/>
    <property type="molecule type" value="Genomic_DNA"/>
</dbReference>
<dbReference type="GO" id="GO:0006281">
    <property type="term" value="P:DNA repair"/>
    <property type="evidence" value="ECO:0007669"/>
    <property type="project" value="InterPro"/>
</dbReference>
<dbReference type="InterPro" id="IPR051675">
    <property type="entry name" value="Endo/Exo/Phosphatase_dom_1"/>
</dbReference>
<name>A0A1Y4EKI0_9FIRM</name>
<dbReference type="Gene3D" id="1.10.150.320">
    <property type="entry name" value="Photosystem II 12 kDa extrinsic protein"/>
    <property type="match status" value="1"/>
</dbReference>
<dbReference type="PANTHER" id="PTHR21180">
    <property type="entry name" value="ENDONUCLEASE/EXONUCLEASE/PHOSPHATASE FAMILY DOMAIN-CONTAINING PROTEIN 1"/>
    <property type="match status" value="1"/>
</dbReference>
<evidence type="ECO:0000259" key="1">
    <source>
        <dbReference type="SMART" id="SM00278"/>
    </source>
</evidence>
<comment type="caution">
    <text evidence="2">The sequence shown here is derived from an EMBL/GenBank/DDBJ whole genome shotgun (WGS) entry which is preliminary data.</text>
</comment>
<accession>A0A1Y4EKI0</accession>
<proteinExistence type="predicted"/>